<organism evidence="1 2">
    <name type="scientific">Adineta ricciae</name>
    <name type="common">Rotifer</name>
    <dbReference type="NCBI Taxonomy" id="249248"/>
    <lineage>
        <taxon>Eukaryota</taxon>
        <taxon>Metazoa</taxon>
        <taxon>Spiralia</taxon>
        <taxon>Gnathifera</taxon>
        <taxon>Rotifera</taxon>
        <taxon>Eurotatoria</taxon>
        <taxon>Bdelloidea</taxon>
        <taxon>Adinetida</taxon>
        <taxon>Adinetidae</taxon>
        <taxon>Adineta</taxon>
    </lineage>
</organism>
<keyword evidence="2" id="KW-1185">Reference proteome</keyword>
<comment type="caution">
    <text evidence="1">The sequence shown here is derived from an EMBL/GenBank/DDBJ whole genome shotgun (WGS) entry which is preliminary data.</text>
</comment>
<proteinExistence type="predicted"/>
<protein>
    <submittedName>
        <fullName evidence="1">Uncharacterized protein</fullName>
    </submittedName>
</protein>
<gene>
    <name evidence="1" type="ORF">XAT740_LOCUS63230</name>
</gene>
<name>A0A816HSW4_ADIRI</name>
<feature type="non-terminal residue" evidence="1">
    <location>
        <position position="1"/>
    </location>
</feature>
<sequence>GGLTIILKWICPQIVRIVFKINYYQNSRRNIVQSMDTTRITTIGSTNTVIPDRNFEAESISRNVTSQ</sequence>
<reference evidence="1" key="1">
    <citation type="submission" date="2021-02" db="EMBL/GenBank/DDBJ databases">
        <authorList>
            <person name="Nowell W R."/>
        </authorList>
    </citation>
    <scope>NUCLEOTIDE SEQUENCE</scope>
</reference>
<accession>A0A816HSW4</accession>
<evidence type="ECO:0000313" key="1">
    <source>
        <dbReference type="EMBL" id="CAF1689268.1"/>
    </source>
</evidence>
<evidence type="ECO:0000313" key="2">
    <source>
        <dbReference type="Proteomes" id="UP000663828"/>
    </source>
</evidence>
<dbReference type="Proteomes" id="UP000663828">
    <property type="component" value="Unassembled WGS sequence"/>
</dbReference>
<dbReference type="AlphaFoldDB" id="A0A816HSW4"/>
<dbReference type="EMBL" id="CAJNOR010019088">
    <property type="protein sequence ID" value="CAF1689268.1"/>
    <property type="molecule type" value="Genomic_DNA"/>
</dbReference>